<dbReference type="SMART" id="SM00564">
    <property type="entry name" value="PQQ"/>
    <property type="match status" value="1"/>
</dbReference>
<dbReference type="EMBL" id="SFCC01000009">
    <property type="protein sequence ID" value="RZQ62350.1"/>
    <property type="molecule type" value="Genomic_DNA"/>
</dbReference>
<evidence type="ECO:0000313" key="3">
    <source>
        <dbReference type="Proteomes" id="UP000292003"/>
    </source>
</evidence>
<dbReference type="InterPro" id="IPR018391">
    <property type="entry name" value="PQQ_b-propeller_rpt"/>
</dbReference>
<dbReference type="SUPFAM" id="SSF50998">
    <property type="entry name" value="Quinoprotein alcohol dehydrogenase-like"/>
    <property type="match status" value="1"/>
</dbReference>
<evidence type="ECO:0008006" key="4">
    <source>
        <dbReference type="Google" id="ProtNLM"/>
    </source>
</evidence>
<dbReference type="OrthoDB" id="3640196at2"/>
<protein>
    <recommendedName>
        <fullName evidence="4">Pyrrolo-quinoline quinone</fullName>
    </recommendedName>
</protein>
<dbReference type="RefSeq" id="WP_130476778.1">
    <property type="nucleotide sequence ID" value="NZ_SFCC01000009.1"/>
</dbReference>
<keyword evidence="3" id="KW-1185">Reference proteome</keyword>
<dbReference type="Gene3D" id="2.130.10.10">
    <property type="entry name" value="YVTN repeat-like/Quinoprotein amine dehydrogenase"/>
    <property type="match status" value="1"/>
</dbReference>
<organism evidence="2 3">
    <name type="scientific">Amycolatopsis suaedae</name>
    <dbReference type="NCBI Taxonomy" id="2510978"/>
    <lineage>
        <taxon>Bacteria</taxon>
        <taxon>Bacillati</taxon>
        <taxon>Actinomycetota</taxon>
        <taxon>Actinomycetes</taxon>
        <taxon>Pseudonocardiales</taxon>
        <taxon>Pseudonocardiaceae</taxon>
        <taxon>Amycolatopsis</taxon>
    </lineage>
</organism>
<name>A0A4Q7J486_9PSEU</name>
<feature type="region of interest" description="Disordered" evidence="1">
    <location>
        <begin position="294"/>
        <end position="314"/>
    </location>
</feature>
<dbReference type="InterPro" id="IPR011047">
    <property type="entry name" value="Quinoprotein_ADH-like_sf"/>
</dbReference>
<dbReference type="Proteomes" id="UP000292003">
    <property type="component" value="Unassembled WGS sequence"/>
</dbReference>
<evidence type="ECO:0000256" key="1">
    <source>
        <dbReference type="SAM" id="MobiDB-lite"/>
    </source>
</evidence>
<dbReference type="InterPro" id="IPR015943">
    <property type="entry name" value="WD40/YVTN_repeat-like_dom_sf"/>
</dbReference>
<dbReference type="AlphaFoldDB" id="A0A4Q7J486"/>
<reference evidence="2 3" key="1">
    <citation type="submission" date="2019-02" db="EMBL/GenBank/DDBJ databases">
        <title>Draft genome sequence of Amycolatopsis sp. 8-3EHSu isolated from roots of Suaeda maritima.</title>
        <authorList>
            <person name="Duangmal K."/>
            <person name="Chantavorakit T."/>
        </authorList>
    </citation>
    <scope>NUCLEOTIDE SEQUENCE [LARGE SCALE GENOMIC DNA]</scope>
    <source>
        <strain evidence="2 3">8-3EHSu</strain>
    </source>
</reference>
<feature type="compositionally biased region" description="Basic and acidic residues" evidence="1">
    <location>
        <begin position="302"/>
        <end position="314"/>
    </location>
</feature>
<evidence type="ECO:0000313" key="2">
    <source>
        <dbReference type="EMBL" id="RZQ62350.1"/>
    </source>
</evidence>
<comment type="caution">
    <text evidence="2">The sequence shown here is derived from an EMBL/GenBank/DDBJ whole genome shotgun (WGS) entry which is preliminary data.</text>
</comment>
<accession>A0A4Q7J486</accession>
<sequence length="428" mass="44632">MWGRRKPVVLAAAVVVVVALGVVVIGRLDGGDAPSGFDVAWQNPMPGKATGDSAPVVVGDALVLADADALTALDVATGGVRWTVPTMAEQYCGSAASADAVYLNLRVESEAGRPCRTLVRIGPDGRETWRSRIEGALPERQSPDGRTLWETPAAIGARPDGVIIVTGRMITAFSAAGGPPKWTHLIPANDWGDSEYGRGCRFVDAAIGVDAIATRIGCAEPAFAASENSAVLELRAVEDGAVRHRGPVTSIRDHALLHASGAGVVTTGWSATGARLAFFDAQLRQTAVYPHSVPPSAGTASLEEHRPRGPRQPDVEISGDLLIALGANRRPVAVRISTGQVEWRADDGVDAGCGGLVWDGALLTCGPEKSLSAYDLATGDLESGGIEVDGVTGTVDELTSSFTWNRMIRVGDRVVALDDKALVGLERA</sequence>
<proteinExistence type="predicted"/>
<gene>
    <name evidence="2" type="ORF">EWH70_18935</name>
</gene>